<dbReference type="Pfam" id="PF05988">
    <property type="entry name" value="DUF899"/>
    <property type="match status" value="1"/>
</dbReference>
<dbReference type="RefSeq" id="WP_377068136.1">
    <property type="nucleotide sequence ID" value="NZ_JBHSJJ010000017.1"/>
</dbReference>
<accession>A0ABV9T6X9</accession>
<proteinExistence type="predicted"/>
<keyword evidence="2" id="KW-1185">Reference proteome</keyword>
<reference evidence="2" key="1">
    <citation type="journal article" date="2019" name="Int. J. Syst. Evol. Microbiol.">
        <title>The Global Catalogue of Microorganisms (GCM) 10K type strain sequencing project: providing services to taxonomists for standard genome sequencing and annotation.</title>
        <authorList>
            <consortium name="The Broad Institute Genomics Platform"/>
            <consortium name="The Broad Institute Genome Sequencing Center for Infectious Disease"/>
            <person name="Wu L."/>
            <person name="Ma J."/>
        </authorList>
    </citation>
    <scope>NUCLEOTIDE SEQUENCE [LARGE SCALE GENOMIC DNA]</scope>
    <source>
        <strain evidence="2">CGMCC 4.7466</strain>
    </source>
</reference>
<organism evidence="1 2">
    <name type="scientific">Negadavirga shengliensis</name>
    <dbReference type="NCBI Taxonomy" id="1389218"/>
    <lineage>
        <taxon>Bacteria</taxon>
        <taxon>Pseudomonadati</taxon>
        <taxon>Bacteroidota</taxon>
        <taxon>Cytophagia</taxon>
        <taxon>Cytophagales</taxon>
        <taxon>Cyclobacteriaceae</taxon>
        <taxon>Negadavirga</taxon>
    </lineage>
</organism>
<dbReference type="InterPro" id="IPR010296">
    <property type="entry name" value="DUF899_thioredox"/>
</dbReference>
<evidence type="ECO:0000313" key="1">
    <source>
        <dbReference type="EMBL" id="MFC4874363.1"/>
    </source>
</evidence>
<gene>
    <name evidence="1" type="ORF">ACFPFU_21850</name>
</gene>
<sequence length="228" mass="26788">MAENIQRLPEVVSPEKWKAAREEFLQQEKELTRLRDKINARRRRLPMIKIEKSYTFEGPDGQASLMDLFNGRQQLILYHFMFGPTWDEGCVGCSMLVDGMGNPTHLHARNTSLVLVSRAPLHKIEAYKKRMGWTVPWYSSFGSDFNYDMGVTEGEDELPGHSVFLRDGNDVYRTYFSTSRGDEYLGNTWSYLDITPYGRQESWEDSPQGWPQTPPYQWWRRHDKYENT</sequence>
<comment type="caution">
    <text evidence="1">The sequence shown here is derived from an EMBL/GenBank/DDBJ whole genome shotgun (WGS) entry which is preliminary data.</text>
</comment>
<dbReference type="SUPFAM" id="SSF52833">
    <property type="entry name" value="Thioredoxin-like"/>
    <property type="match status" value="1"/>
</dbReference>
<name>A0ABV9T6X9_9BACT</name>
<evidence type="ECO:0000313" key="2">
    <source>
        <dbReference type="Proteomes" id="UP001595818"/>
    </source>
</evidence>
<dbReference type="InterPro" id="IPR036249">
    <property type="entry name" value="Thioredoxin-like_sf"/>
</dbReference>
<protein>
    <submittedName>
        <fullName evidence="1">DUF899 domain-containing protein</fullName>
    </submittedName>
</protein>
<dbReference type="Proteomes" id="UP001595818">
    <property type="component" value="Unassembled WGS sequence"/>
</dbReference>
<dbReference type="EMBL" id="JBHSJJ010000017">
    <property type="protein sequence ID" value="MFC4874363.1"/>
    <property type="molecule type" value="Genomic_DNA"/>
</dbReference>